<gene>
    <name evidence="3" type="ORF">KEC57_12830</name>
</gene>
<dbReference type="InterPro" id="IPR055849">
    <property type="entry name" value="DUF7426"/>
</dbReference>
<feature type="compositionally biased region" description="Basic residues" evidence="1">
    <location>
        <begin position="111"/>
        <end position="120"/>
    </location>
</feature>
<evidence type="ECO:0000259" key="2">
    <source>
        <dbReference type="Pfam" id="PF24201"/>
    </source>
</evidence>
<protein>
    <recommendedName>
        <fullName evidence="2">DUF7426 domain-containing protein</fullName>
    </recommendedName>
</protein>
<name>A0A9X1LWN5_9MICO</name>
<evidence type="ECO:0000256" key="1">
    <source>
        <dbReference type="SAM" id="MobiDB-lite"/>
    </source>
</evidence>
<dbReference type="Proteomes" id="UP001139354">
    <property type="component" value="Unassembled WGS sequence"/>
</dbReference>
<evidence type="ECO:0000313" key="4">
    <source>
        <dbReference type="Proteomes" id="UP001139354"/>
    </source>
</evidence>
<feature type="domain" description="DUF7426" evidence="2">
    <location>
        <begin position="2"/>
        <end position="124"/>
    </location>
</feature>
<keyword evidence="4" id="KW-1185">Reference proteome</keyword>
<dbReference type="EMBL" id="JAGTTN010000004">
    <property type="protein sequence ID" value="MCC2033066.1"/>
    <property type="molecule type" value="Genomic_DNA"/>
</dbReference>
<comment type="caution">
    <text evidence="3">The sequence shown here is derived from an EMBL/GenBank/DDBJ whole genome shotgun (WGS) entry which is preliminary data.</text>
</comment>
<reference evidence="3" key="1">
    <citation type="submission" date="2021-04" db="EMBL/GenBank/DDBJ databases">
        <title>Microbacterium tenobrionis sp. nov. and Microbacterium allomyrinae sp. nov., isolated from larvae of Tenobrio molitor and Allomyrina dichotoma, respectively.</title>
        <authorList>
            <person name="Lee S.D."/>
        </authorList>
    </citation>
    <scope>NUCLEOTIDE SEQUENCE</scope>
    <source>
        <strain evidence="3">BWT-G7</strain>
    </source>
</reference>
<evidence type="ECO:0000313" key="3">
    <source>
        <dbReference type="EMBL" id="MCC2033066.1"/>
    </source>
</evidence>
<dbReference type="AlphaFoldDB" id="A0A9X1LWN5"/>
<accession>A0A9X1LWN5</accession>
<proteinExistence type="predicted"/>
<sequence>MREYTEFADGALVFPYKGKKYAAPEIGIKLGLRLNGITNNGEEQDLDSVELFKLVLGPVWDEMIADGVPLTFATRAGATMLADFQFGRAYAEAMWETGGDPKAMTEYMKARGNRATRRSKSTGGATKTPSPASTKATTSRSS</sequence>
<organism evidence="3 4">
    <name type="scientific">Microbacterium allomyrinae</name>
    <dbReference type="NCBI Taxonomy" id="2830666"/>
    <lineage>
        <taxon>Bacteria</taxon>
        <taxon>Bacillati</taxon>
        <taxon>Actinomycetota</taxon>
        <taxon>Actinomycetes</taxon>
        <taxon>Micrococcales</taxon>
        <taxon>Microbacteriaceae</taxon>
        <taxon>Microbacterium</taxon>
    </lineage>
</organism>
<dbReference type="Pfam" id="PF24201">
    <property type="entry name" value="DUF7426"/>
    <property type="match status" value="1"/>
</dbReference>
<dbReference type="RefSeq" id="WP_229385034.1">
    <property type="nucleotide sequence ID" value="NZ_JAGTTN010000004.1"/>
</dbReference>
<feature type="compositionally biased region" description="Low complexity" evidence="1">
    <location>
        <begin position="125"/>
        <end position="142"/>
    </location>
</feature>
<feature type="region of interest" description="Disordered" evidence="1">
    <location>
        <begin position="109"/>
        <end position="142"/>
    </location>
</feature>